<feature type="transmembrane region" description="Helical" evidence="7">
    <location>
        <begin position="6"/>
        <end position="36"/>
    </location>
</feature>
<protein>
    <recommendedName>
        <fullName evidence="10">Cytochrome d ubiquinol oxidase subunit II</fullName>
    </recommendedName>
</protein>
<evidence type="ECO:0008006" key="10">
    <source>
        <dbReference type="Google" id="ProtNLM"/>
    </source>
</evidence>
<dbReference type="RefSeq" id="WP_160849267.1">
    <property type="nucleotide sequence ID" value="NZ_WMEQ01000010.1"/>
</dbReference>
<evidence type="ECO:0000256" key="1">
    <source>
        <dbReference type="ARBA" id="ARBA00004651"/>
    </source>
</evidence>
<feature type="transmembrane region" description="Helical" evidence="7">
    <location>
        <begin position="57"/>
        <end position="76"/>
    </location>
</feature>
<evidence type="ECO:0000256" key="5">
    <source>
        <dbReference type="ARBA" id="ARBA00022989"/>
    </source>
</evidence>
<evidence type="ECO:0000256" key="6">
    <source>
        <dbReference type="ARBA" id="ARBA00023136"/>
    </source>
</evidence>
<accession>A0A6I4ZZY9</accession>
<dbReference type="EMBL" id="WMEQ01000010">
    <property type="protein sequence ID" value="MYL34606.1"/>
    <property type="molecule type" value="Genomic_DNA"/>
</dbReference>
<feature type="transmembrane region" description="Helical" evidence="7">
    <location>
        <begin position="121"/>
        <end position="142"/>
    </location>
</feature>
<evidence type="ECO:0000256" key="7">
    <source>
        <dbReference type="SAM" id="Phobius"/>
    </source>
</evidence>
<evidence type="ECO:0000313" key="9">
    <source>
        <dbReference type="Proteomes" id="UP000468638"/>
    </source>
</evidence>
<keyword evidence="5 7" id="KW-1133">Transmembrane helix</keyword>
<dbReference type="InterPro" id="IPR003317">
    <property type="entry name" value="Cyt-d_oxidase_su2"/>
</dbReference>
<sequence>MEEYLIAVTILWSFLFVYSMLGSLDFGAGFWALVYGKKEHTNASTIANRFLSPTWEVTNVFLVLFVVTLVSFFPFATSMLGTLLLVPVGLGLILLTIRTTFMMFSHYANKFQNVLRITSGITGLLIPALLVSILPITLGGFVEIENGYPQLLYGKLLTSPTTYMHIAFGLSTELFLSALFLTDYAREANDYSAFNTYRKQAIWLGPLTLAIAVLTIFTMPPEASWLVENVQDNLYGFGMSIALFAIGYSLLFFKQKNGKTGYTRAAVIFVILQYGFAIYAYGSAHLPYMVYPHLTIEAGFTNTNMFYQLLIGYIVGLSILVPAFILFWKLFLKDQRYLEQK</sequence>
<dbReference type="OrthoDB" id="2416742at2"/>
<evidence type="ECO:0000256" key="4">
    <source>
        <dbReference type="ARBA" id="ARBA00022692"/>
    </source>
</evidence>
<keyword evidence="3" id="KW-1003">Cell membrane</keyword>
<evidence type="ECO:0000313" key="8">
    <source>
        <dbReference type="EMBL" id="MYL34606.1"/>
    </source>
</evidence>
<feature type="transmembrane region" description="Helical" evidence="7">
    <location>
        <begin position="82"/>
        <end position="101"/>
    </location>
</feature>
<dbReference type="GO" id="GO:0005886">
    <property type="term" value="C:plasma membrane"/>
    <property type="evidence" value="ECO:0007669"/>
    <property type="project" value="UniProtKB-SubCell"/>
</dbReference>
<feature type="transmembrane region" description="Helical" evidence="7">
    <location>
        <begin position="162"/>
        <end position="181"/>
    </location>
</feature>
<name>A0A6I4ZZY9_9BACI</name>
<feature type="transmembrane region" description="Helical" evidence="7">
    <location>
        <begin position="201"/>
        <end position="219"/>
    </location>
</feature>
<dbReference type="Pfam" id="PF02322">
    <property type="entry name" value="Cyt_bd_oxida_II"/>
    <property type="match status" value="1"/>
</dbReference>
<feature type="transmembrane region" description="Helical" evidence="7">
    <location>
        <begin position="234"/>
        <end position="253"/>
    </location>
</feature>
<organism evidence="8 9">
    <name type="scientific">Pontibacillus yanchengensis</name>
    <dbReference type="NCBI Taxonomy" id="462910"/>
    <lineage>
        <taxon>Bacteria</taxon>
        <taxon>Bacillati</taxon>
        <taxon>Bacillota</taxon>
        <taxon>Bacilli</taxon>
        <taxon>Bacillales</taxon>
        <taxon>Bacillaceae</taxon>
        <taxon>Pontibacillus</taxon>
    </lineage>
</organism>
<comment type="similarity">
    <text evidence="2">Belongs to the cytochrome ubiquinol oxidase subunit 2 family.</text>
</comment>
<evidence type="ECO:0000256" key="3">
    <source>
        <dbReference type="ARBA" id="ARBA00022475"/>
    </source>
</evidence>
<proteinExistence type="inferred from homology"/>
<reference evidence="8 9" key="1">
    <citation type="submission" date="2019-11" db="EMBL/GenBank/DDBJ databases">
        <title>Genome sequences of 17 halophilic strains isolated from different environments.</title>
        <authorList>
            <person name="Furrow R.E."/>
        </authorList>
    </citation>
    <scope>NUCLEOTIDE SEQUENCE [LARGE SCALE GENOMIC DNA]</scope>
    <source>
        <strain evidence="8 9">22514_16_FS</strain>
    </source>
</reference>
<evidence type="ECO:0000256" key="2">
    <source>
        <dbReference type="ARBA" id="ARBA00007543"/>
    </source>
</evidence>
<keyword evidence="4 7" id="KW-0812">Transmembrane</keyword>
<feature type="transmembrane region" description="Helical" evidence="7">
    <location>
        <begin position="306"/>
        <end position="331"/>
    </location>
</feature>
<dbReference type="Proteomes" id="UP000468638">
    <property type="component" value="Unassembled WGS sequence"/>
</dbReference>
<keyword evidence="6 7" id="KW-0472">Membrane</keyword>
<dbReference type="AlphaFoldDB" id="A0A6I4ZZY9"/>
<comment type="subcellular location">
    <subcellularLocation>
        <location evidence="1">Cell membrane</location>
        <topology evidence="1">Multi-pass membrane protein</topology>
    </subcellularLocation>
</comment>
<feature type="transmembrane region" description="Helical" evidence="7">
    <location>
        <begin position="265"/>
        <end position="286"/>
    </location>
</feature>
<comment type="caution">
    <text evidence="8">The sequence shown here is derived from an EMBL/GenBank/DDBJ whole genome shotgun (WGS) entry which is preliminary data.</text>
</comment>
<gene>
    <name evidence="8" type="ORF">GLW05_13490</name>
</gene>